<evidence type="ECO:0000313" key="2">
    <source>
        <dbReference type="Proteomes" id="UP000177171"/>
    </source>
</evidence>
<gene>
    <name evidence="1" type="ORF">A3G49_02320</name>
</gene>
<sequence>MHQNLIFGKLTDFFVGGAKRRHRNGLEICNSSDFGVSLRFGSNSFYPKFLKTDWRPRFARRIRNF</sequence>
<reference evidence="1 2" key="1">
    <citation type="journal article" date="2016" name="Nat. Commun.">
        <title>Thousands of microbial genomes shed light on interconnected biogeochemical processes in an aquifer system.</title>
        <authorList>
            <person name="Anantharaman K."/>
            <person name="Brown C.T."/>
            <person name="Hug L.A."/>
            <person name="Sharon I."/>
            <person name="Castelle C.J."/>
            <person name="Probst A.J."/>
            <person name="Thomas B.C."/>
            <person name="Singh A."/>
            <person name="Wilkins M.J."/>
            <person name="Karaoz U."/>
            <person name="Brodie E.L."/>
            <person name="Williams K.H."/>
            <person name="Hubbard S.S."/>
            <person name="Banfield J.F."/>
        </authorList>
    </citation>
    <scope>NUCLEOTIDE SEQUENCE [LARGE SCALE GENOMIC DNA]</scope>
</reference>
<dbReference type="Proteomes" id="UP000177171">
    <property type="component" value="Unassembled WGS sequence"/>
</dbReference>
<proteinExistence type="predicted"/>
<name>A0A1G2LNJ0_9BACT</name>
<evidence type="ECO:0000313" key="1">
    <source>
        <dbReference type="EMBL" id="OHA13176.1"/>
    </source>
</evidence>
<dbReference type="AlphaFoldDB" id="A0A1G2LNJ0"/>
<accession>A0A1G2LNJ0</accession>
<organism evidence="1 2">
    <name type="scientific">Candidatus Sungbacteria bacterium RIFCSPLOWO2_12_FULL_41_11</name>
    <dbReference type="NCBI Taxonomy" id="1802286"/>
    <lineage>
        <taxon>Bacteria</taxon>
        <taxon>Candidatus Sungiibacteriota</taxon>
    </lineage>
</organism>
<protein>
    <submittedName>
        <fullName evidence="1">Uncharacterized protein</fullName>
    </submittedName>
</protein>
<dbReference type="EMBL" id="MHQY01000033">
    <property type="protein sequence ID" value="OHA13176.1"/>
    <property type="molecule type" value="Genomic_DNA"/>
</dbReference>
<comment type="caution">
    <text evidence="1">The sequence shown here is derived from an EMBL/GenBank/DDBJ whole genome shotgun (WGS) entry which is preliminary data.</text>
</comment>